<dbReference type="EMBL" id="MASU01000005">
    <property type="protein sequence ID" value="PXY35528.1"/>
    <property type="molecule type" value="Genomic_DNA"/>
</dbReference>
<sequence>MILTHAVTRGVADGTVTAVYRRWARPRVRPGNTLTTAWGVVRIESVTPVDPSAITDADAAAAGEPSARAVLASLRGPAGAPVFRIGLGWGGEDPRHALSAETDLTREQLDDIAARLVRLDRDSPWTHEVLRAVVAHPGLRAADLAALLGREKNKLKLDIRKLKNLGLTHSLEVGYRISPRGAAYLDARGT</sequence>
<comment type="caution">
    <text evidence="1">The sequence shown here is derived from an EMBL/GenBank/DDBJ whole genome shotgun (WGS) entry which is preliminary data.</text>
</comment>
<accession>A0A318LT59</accession>
<evidence type="ECO:0008006" key="3">
    <source>
        <dbReference type="Google" id="ProtNLM"/>
    </source>
</evidence>
<evidence type="ECO:0000313" key="1">
    <source>
        <dbReference type="EMBL" id="PXY35528.1"/>
    </source>
</evidence>
<dbReference type="SUPFAM" id="SSF46785">
    <property type="entry name" value="Winged helix' DNA-binding domain"/>
    <property type="match status" value="1"/>
</dbReference>
<protein>
    <recommendedName>
        <fullName evidence="3">ASCH domain-containing protein</fullName>
    </recommendedName>
</protein>
<keyword evidence="2" id="KW-1185">Reference proteome</keyword>
<gene>
    <name evidence="1" type="ORF">BA062_08410</name>
</gene>
<dbReference type="Proteomes" id="UP000247892">
    <property type="component" value="Unassembled WGS sequence"/>
</dbReference>
<dbReference type="AlphaFoldDB" id="A0A318LT59"/>
<name>A0A318LT59_9PSEU</name>
<organism evidence="1 2">
    <name type="scientific">Prauserella flavalba</name>
    <dbReference type="NCBI Taxonomy" id="1477506"/>
    <lineage>
        <taxon>Bacteria</taxon>
        <taxon>Bacillati</taxon>
        <taxon>Actinomycetota</taxon>
        <taxon>Actinomycetes</taxon>
        <taxon>Pseudonocardiales</taxon>
        <taxon>Pseudonocardiaceae</taxon>
        <taxon>Prauserella</taxon>
    </lineage>
</organism>
<dbReference type="OrthoDB" id="121143at2"/>
<reference evidence="1 2" key="1">
    <citation type="submission" date="2016-07" db="EMBL/GenBank/DDBJ databases">
        <title>Draft genome sequence of Prauserella sp. YIM 121212, isolated from alkaline soil.</title>
        <authorList>
            <person name="Ruckert C."/>
            <person name="Albersmeier A."/>
            <person name="Jiang C.-L."/>
            <person name="Jiang Y."/>
            <person name="Kalinowski J."/>
            <person name="Schneider O."/>
            <person name="Winkler A."/>
            <person name="Zotchev S.B."/>
        </authorList>
    </citation>
    <scope>NUCLEOTIDE SEQUENCE [LARGE SCALE GENOMIC DNA]</scope>
    <source>
        <strain evidence="1 2">YIM 121212</strain>
    </source>
</reference>
<dbReference type="InterPro" id="IPR036390">
    <property type="entry name" value="WH_DNA-bd_sf"/>
</dbReference>
<evidence type="ECO:0000313" key="2">
    <source>
        <dbReference type="Proteomes" id="UP000247892"/>
    </source>
</evidence>
<dbReference type="RefSeq" id="WP_110335529.1">
    <property type="nucleotide sequence ID" value="NZ_MASU01000005.1"/>
</dbReference>
<proteinExistence type="predicted"/>